<organism evidence="2">
    <name type="scientific">gut metagenome</name>
    <dbReference type="NCBI Taxonomy" id="749906"/>
    <lineage>
        <taxon>unclassified sequences</taxon>
        <taxon>metagenomes</taxon>
        <taxon>organismal metagenomes</taxon>
    </lineage>
</organism>
<feature type="transmembrane region" description="Helical" evidence="1">
    <location>
        <begin position="16"/>
        <end position="34"/>
    </location>
</feature>
<comment type="caution">
    <text evidence="2">The sequence shown here is derived from an EMBL/GenBank/DDBJ whole genome shotgun (WGS) entry which is preliminary data.</text>
</comment>
<name>J9GJ16_9ZZZZ</name>
<protein>
    <submittedName>
        <fullName evidence="2">Uncharacterized protein</fullName>
    </submittedName>
</protein>
<keyword evidence="1" id="KW-1133">Transmembrane helix</keyword>
<gene>
    <name evidence="2" type="ORF">EVA_04258</name>
</gene>
<proteinExistence type="predicted"/>
<evidence type="ECO:0000256" key="1">
    <source>
        <dbReference type="SAM" id="Phobius"/>
    </source>
</evidence>
<keyword evidence="1" id="KW-0472">Membrane</keyword>
<evidence type="ECO:0000313" key="2">
    <source>
        <dbReference type="EMBL" id="EJX07632.1"/>
    </source>
</evidence>
<reference evidence="2" key="1">
    <citation type="journal article" date="2012" name="PLoS ONE">
        <title>Gene sets for utilization of primary and secondary nutrition supplies in the distal gut of endangered iberian lynx.</title>
        <authorList>
            <person name="Alcaide M."/>
            <person name="Messina E."/>
            <person name="Richter M."/>
            <person name="Bargiela R."/>
            <person name="Peplies J."/>
            <person name="Huws S.A."/>
            <person name="Newbold C.J."/>
            <person name="Golyshin P.N."/>
            <person name="Simon M.A."/>
            <person name="Lopez G."/>
            <person name="Yakimov M.M."/>
            <person name="Ferrer M."/>
        </authorList>
    </citation>
    <scope>NUCLEOTIDE SEQUENCE</scope>
</reference>
<dbReference type="EMBL" id="AMCI01000832">
    <property type="protein sequence ID" value="EJX07632.1"/>
    <property type="molecule type" value="Genomic_DNA"/>
</dbReference>
<dbReference type="AlphaFoldDB" id="J9GJ16"/>
<keyword evidence="1" id="KW-0812">Transmembrane</keyword>
<sequence length="51" mass="5883">MTQQTFLVFHNQVEPSFLIFTFLVSGIYALSFLVDREIAIMNIFTGITVIR</sequence>
<accession>J9GJ16</accession>